<evidence type="ECO:0000256" key="1">
    <source>
        <dbReference type="SAM" id="MobiDB-lite"/>
    </source>
</evidence>
<feature type="compositionally biased region" description="Low complexity" evidence="1">
    <location>
        <begin position="18"/>
        <end position="27"/>
    </location>
</feature>
<dbReference type="AlphaFoldDB" id="A0A6J4V9P1"/>
<gene>
    <name evidence="2" type="ORF">AVDCRST_MAG59-3671</name>
</gene>
<protein>
    <submittedName>
        <fullName evidence="2">Uncharacterized protein</fullName>
    </submittedName>
</protein>
<reference evidence="2" key="1">
    <citation type="submission" date="2020-02" db="EMBL/GenBank/DDBJ databases">
        <authorList>
            <person name="Meier V. D."/>
        </authorList>
    </citation>
    <scope>NUCLEOTIDE SEQUENCE</scope>
    <source>
        <strain evidence="2">AVDCRST_MAG59</strain>
    </source>
</reference>
<dbReference type="EMBL" id="CADCWF010000266">
    <property type="protein sequence ID" value="CAA9572334.1"/>
    <property type="molecule type" value="Genomic_DNA"/>
</dbReference>
<organism evidence="2">
    <name type="scientific">uncultured Thermomicrobiales bacterium</name>
    <dbReference type="NCBI Taxonomy" id="1645740"/>
    <lineage>
        <taxon>Bacteria</taxon>
        <taxon>Pseudomonadati</taxon>
        <taxon>Thermomicrobiota</taxon>
        <taxon>Thermomicrobia</taxon>
        <taxon>Thermomicrobiales</taxon>
        <taxon>environmental samples</taxon>
    </lineage>
</organism>
<accession>A0A6J4V9P1</accession>
<feature type="region of interest" description="Disordered" evidence="1">
    <location>
        <begin position="1"/>
        <end position="32"/>
    </location>
</feature>
<sequence length="68" mass="7494">MRPGRIRNPRGRRRRMMPPRGRCLGGRVQREGRAMRRPRVPVLLSALALAAAVGGAWLGPGVLAQEAR</sequence>
<feature type="compositionally biased region" description="Basic residues" evidence="1">
    <location>
        <begin position="1"/>
        <end position="17"/>
    </location>
</feature>
<evidence type="ECO:0000313" key="2">
    <source>
        <dbReference type="EMBL" id="CAA9572334.1"/>
    </source>
</evidence>
<proteinExistence type="predicted"/>
<name>A0A6J4V9P1_9BACT</name>